<dbReference type="Proteomes" id="UP000299580">
    <property type="component" value="Chromosome"/>
</dbReference>
<evidence type="ECO:0000259" key="10">
    <source>
        <dbReference type="PROSITE" id="PS51379"/>
    </source>
</evidence>
<proteinExistence type="predicted"/>
<dbReference type="PROSITE" id="PS51379">
    <property type="entry name" value="4FE4S_FER_2"/>
    <property type="match status" value="3"/>
</dbReference>
<evidence type="ECO:0000256" key="9">
    <source>
        <dbReference type="SAM" id="SignalP"/>
    </source>
</evidence>
<feature type="domain" description="4Fe-4S ferredoxin-type" evidence="10">
    <location>
        <begin position="108"/>
        <end position="139"/>
    </location>
</feature>
<keyword evidence="7" id="KW-0411">Iron-sulfur</keyword>
<feature type="domain" description="4Fe-4S ferredoxin-type" evidence="10">
    <location>
        <begin position="37"/>
        <end position="67"/>
    </location>
</feature>
<evidence type="ECO:0000256" key="5">
    <source>
        <dbReference type="ARBA" id="ARBA00022737"/>
    </source>
</evidence>
<dbReference type="AlphaFoldDB" id="A0A4P8R0G4"/>
<evidence type="ECO:0000256" key="8">
    <source>
        <dbReference type="SAM" id="MobiDB-lite"/>
    </source>
</evidence>
<dbReference type="KEGG" id="brb:EH207_11715"/>
<dbReference type="PROSITE" id="PS00198">
    <property type="entry name" value="4FE4S_FER_1"/>
    <property type="match status" value="1"/>
</dbReference>
<dbReference type="GO" id="GO:0030313">
    <property type="term" value="C:cell envelope"/>
    <property type="evidence" value="ECO:0007669"/>
    <property type="project" value="UniProtKB-SubCell"/>
</dbReference>
<evidence type="ECO:0000256" key="2">
    <source>
        <dbReference type="ARBA" id="ARBA00004196"/>
    </source>
</evidence>
<evidence type="ECO:0000313" key="11">
    <source>
        <dbReference type="EMBL" id="QCR09134.1"/>
    </source>
</evidence>
<feature type="chain" id="PRO_5020495346" evidence="9">
    <location>
        <begin position="24"/>
        <end position="346"/>
    </location>
</feature>
<reference evidence="11 12" key="1">
    <citation type="submission" date="2018-11" db="EMBL/GenBank/DDBJ databases">
        <title>Genome sequences of Brenneria nigrifluens and Brenneria rubrifaciens.</title>
        <authorList>
            <person name="Poret-Peterson A.T."/>
            <person name="McClean A.E."/>
            <person name="Kluepfel D.A."/>
        </authorList>
    </citation>
    <scope>NUCLEOTIDE SEQUENCE [LARGE SCALE GENOMIC DNA]</scope>
    <source>
        <strain evidence="11 12">6D370</strain>
    </source>
</reference>
<dbReference type="OrthoDB" id="9779457at2"/>
<dbReference type="InterPro" id="IPR017900">
    <property type="entry name" value="4Fe4S_Fe_S_CS"/>
</dbReference>
<dbReference type="Gene3D" id="3.30.70.20">
    <property type="match status" value="2"/>
</dbReference>
<dbReference type="CDD" id="cd10561">
    <property type="entry name" value="HybA_like"/>
    <property type="match status" value="1"/>
</dbReference>
<dbReference type="GO" id="GO:0046872">
    <property type="term" value="F:metal ion binding"/>
    <property type="evidence" value="ECO:0007669"/>
    <property type="project" value="UniProtKB-KW"/>
</dbReference>
<dbReference type="PANTHER" id="PTHR43545:SF1">
    <property type="entry name" value="HYDROGENASE-2 OPERON PROTEIN HYBA"/>
    <property type="match status" value="1"/>
</dbReference>
<dbReference type="InterPro" id="IPR017896">
    <property type="entry name" value="4Fe4S_Fe-S-bd"/>
</dbReference>
<evidence type="ECO:0000256" key="4">
    <source>
        <dbReference type="ARBA" id="ARBA00022723"/>
    </source>
</evidence>
<dbReference type="NCBIfam" id="NF008134">
    <property type="entry name" value="PRK10882.1"/>
    <property type="match status" value="1"/>
</dbReference>
<dbReference type="SUPFAM" id="SSF54862">
    <property type="entry name" value="4Fe-4S ferredoxins"/>
    <property type="match status" value="1"/>
</dbReference>
<evidence type="ECO:0000256" key="6">
    <source>
        <dbReference type="ARBA" id="ARBA00023004"/>
    </source>
</evidence>
<evidence type="ECO:0000256" key="7">
    <source>
        <dbReference type="ARBA" id="ARBA00023014"/>
    </source>
</evidence>
<dbReference type="InterPro" id="IPR051555">
    <property type="entry name" value="FDH_Electron_Transfer_Unit"/>
</dbReference>
<evidence type="ECO:0000256" key="3">
    <source>
        <dbReference type="ARBA" id="ARBA00022485"/>
    </source>
</evidence>
<keyword evidence="5" id="KW-0677">Repeat</keyword>
<feature type="domain" description="4Fe-4S ferredoxin-type" evidence="10">
    <location>
        <begin position="141"/>
        <end position="170"/>
    </location>
</feature>
<keyword evidence="9" id="KW-0732">Signal</keyword>
<dbReference type="RefSeq" id="WP_137714145.1">
    <property type="nucleotide sequence ID" value="NZ_CP034035.1"/>
</dbReference>
<feature type="compositionally biased region" description="Basic and acidic residues" evidence="8">
    <location>
        <begin position="324"/>
        <end position="340"/>
    </location>
</feature>
<feature type="region of interest" description="Disordered" evidence="8">
    <location>
        <begin position="324"/>
        <end position="346"/>
    </location>
</feature>
<keyword evidence="6" id="KW-0408">Iron</keyword>
<organism evidence="11 12">
    <name type="scientific">Brenneria rubrifaciens</name>
    <dbReference type="NCBI Taxonomy" id="55213"/>
    <lineage>
        <taxon>Bacteria</taxon>
        <taxon>Pseudomonadati</taxon>
        <taxon>Pseudomonadota</taxon>
        <taxon>Gammaproteobacteria</taxon>
        <taxon>Enterobacterales</taxon>
        <taxon>Pectobacteriaceae</taxon>
        <taxon>Brenneria</taxon>
    </lineage>
</organism>
<keyword evidence="3" id="KW-0004">4Fe-4S</keyword>
<comment type="cofactor">
    <cofactor evidence="1">
        <name>[4Fe-4S] cluster</name>
        <dbReference type="ChEBI" id="CHEBI:49883"/>
    </cofactor>
</comment>
<comment type="subcellular location">
    <subcellularLocation>
        <location evidence="2">Cell envelope</location>
    </subcellularLocation>
</comment>
<protein>
    <submittedName>
        <fullName evidence="11">Hydrogenase 2 operon protein HybA</fullName>
    </submittedName>
</protein>
<feature type="signal peptide" evidence="9">
    <location>
        <begin position="1"/>
        <end position="23"/>
    </location>
</feature>
<dbReference type="EMBL" id="CP034035">
    <property type="protein sequence ID" value="QCR09134.1"/>
    <property type="molecule type" value="Genomic_DNA"/>
</dbReference>
<name>A0A4P8R0G4_9GAMM</name>
<keyword evidence="4" id="KW-0479">Metal-binding</keyword>
<evidence type="ECO:0000256" key="1">
    <source>
        <dbReference type="ARBA" id="ARBA00001966"/>
    </source>
</evidence>
<accession>A0A4P8R0G4</accession>
<dbReference type="GO" id="GO:0051539">
    <property type="term" value="F:4 iron, 4 sulfur cluster binding"/>
    <property type="evidence" value="ECO:0007669"/>
    <property type="project" value="UniProtKB-KW"/>
</dbReference>
<dbReference type="PANTHER" id="PTHR43545">
    <property type="entry name" value="FORMATE DEHYDROGENASE, NITRATE-INDUCIBLE, IRON-SULFUR SUBUNIT"/>
    <property type="match status" value="1"/>
</dbReference>
<sequence length="346" mass="37703">MNRRHFFKLASAGALMAGTPVAAQGAAENKPPIPGALGMLYDSTLCVGCQACVTECQRLNKLAYNPASKIYAGGDAIWSNNDKLSPYTNNIIQVWRAGDGTNKDQLDNGYAYIKKQCMHCIDPNCVSVCPVSALTKNAKTGVVHYDASVCTGCRYCMVACPFNIPKYDYEHPFGKLYKCELCNQPGLARLDKGGLPGCVDVCPTGAVIFGTREELLSEAKRRLSLPAGEANHYPRQTLAKKDTYLHTVPRYDPHLYGEKEAGGTQVLVLAGVPYQNLDLPALAELSTGARSEYVQHTLYKGMVLPLAVLVGLSVLVHRNTRADRLDHDDRPTDADKKQENNYDGAS</sequence>
<keyword evidence="12" id="KW-1185">Reference proteome</keyword>
<gene>
    <name evidence="11" type="primary">hybA</name>
    <name evidence="11" type="ORF">EH207_11715</name>
</gene>
<dbReference type="Pfam" id="PF13247">
    <property type="entry name" value="Fer4_11"/>
    <property type="match status" value="1"/>
</dbReference>
<evidence type="ECO:0000313" key="12">
    <source>
        <dbReference type="Proteomes" id="UP000299580"/>
    </source>
</evidence>